<dbReference type="Pfam" id="PF02250">
    <property type="entry name" value="Orthopox_35kD"/>
    <property type="match status" value="1"/>
</dbReference>
<name>D3IZR1_9POXV</name>
<dbReference type="OrthoDB" id="18432at10239"/>
<proteinExistence type="predicted"/>
<organism evidence="2 3">
    <name type="scientific">Pseudocowpox virus</name>
    <dbReference type="NCBI Taxonomy" id="129726"/>
    <lineage>
        <taxon>Viruses</taxon>
        <taxon>Varidnaviria</taxon>
        <taxon>Bamfordvirae</taxon>
        <taxon>Nucleocytoviricota</taxon>
        <taxon>Pokkesviricetes</taxon>
        <taxon>Chitovirales</taxon>
        <taxon>Poxviridae</taxon>
        <taxon>Chordopoxvirinae</taxon>
        <taxon>Parapoxvirus</taxon>
        <taxon>Parapoxvirus pseudocowpox</taxon>
    </lineage>
</organism>
<protein>
    <submittedName>
        <fullName evidence="2">Chemokine-binding protein</fullName>
    </submittedName>
</protein>
<evidence type="ECO:0000313" key="3">
    <source>
        <dbReference type="Proteomes" id="UP000117145"/>
    </source>
</evidence>
<feature type="compositionally biased region" description="Low complexity" evidence="1">
    <location>
        <begin position="172"/>
        <end position="181"/>
    </location>
</feature>
<dbReference type="GeneID" id="8797317"/>
<reference evidence="2 3" key="1">
    <citation type="journal article" date="2010" name="J. Gen. Virol.">
        <title>The genome of pseudocowpoxvirus: comparison of a reindeer isolate and a reference strain.</title>
        <authorList>
            <person name="Hautaniemi M."/>
            <person name="Ueda N."/>
            <person name="Tuimala J."/>
            <person name="Mercer A.A."/>
            <person name="Lahdenpera J."/>
            <person name="McInnes C.J."/>
        </authorList>
    </citation>
    <scope>NUCLEOTIDE SEQUENCE [LARGE SCALE GENOMIC DNA]</scope>
    <source>
        <strain evidence="2">VR634</strain>
    </source>
</reference>
<dbReference type="SUPFAM" id="SSF49889">
    <property type="entry name" value="Soluble secreted chemokine inhibitor, VCCI"/>
    <property type="match status" value="1"/>
</dbReference>
<dbReference type="InterPro" id="IPR036540">
    <property type="entry name" value="Pox_vCCI-like_sf"/>
</dbReference>
<dbReference type="KEGG" id="vg:8797317"/>
<keyword evidence="3" id="KW-1185">Reference proteome</keyword>
<feature type="region of interest" description="Disordered" evidence="1">
    <location>
        <begin position="166"/>
        <end position="190"/>
    </location>
</feature>
<evidence type="ECO:0000313" key="2">
    <source>
        <dbReference type="EMBL" id="ADC54015.1"/>
    </source>
</evidence>
<dbReference type="InterPro" id="IPR003184">
    <property type="entry name" value="Orthopox_35kDa"/>
</dbReference>
<accession>D3IZR1</accession>
<evidence type="ECO:0000256" key="1">
    <source>
        <dbReference type="SAM" id="MobiDB-lite"/>
    </source>
</evidence>
<dbReference type="RefSeq" id="YP_003457419.1">
    <property type="nucleotide sequence ID" value="NC_013804.1"/>
</dbReference>
<dbReference type="Gene3D" id="2.60.240.10">
    <property type="entry name" value="Major secreted virus protein"/>
    <property type="match status" value="1"/>
</dbReference>
<dbReference type="EMBL" id="GQ329670">
    <property type="protein sequence ID" value="ADC54015.1"/>
    <property type="molecule type" value="Genomic_DNA"/>
</dbReference>
<sequence length="283" mass="32577">MRAFVLLLALVGAFAHAVPMREHYGNPDSAEKQKFCLTHNTEMYAKFRLYMRIQVRHSPMYEPSNMCMLDLETSRLDTDDLSMAKFEANGINGSIALIGEDVSIPFSYIGVGFNPLLSRYVYVNVSSWSPWDQLTAELTSYDFWGLRQILAKERLIIQLGCDHQKFPEEPTPRTTPAPQTTPEEELEEEDYEYYDELKPTPPNIYVDRKRNPGELDFSLLADSRCIESVDLYVELKDACINYRHTSPLRLKGEHNNGEAVRKEIKTLTDSHTICSMNMNPYDK</sequence>
<dbReference type="Proteomes" id="UP000117145">
    <property type="component" value="Segment"/>
</dbReference>